<dbReference type="Gene3D" id="3.30.70.1290">
    <property type="entry name" value="Transposase IS200-like"/>
    <property type="match status" value="1"/>
</dbReference>
<proteinExistence type="predicted"/>
<sequence length="165" mass="20065">MPSVRIFKEQKDQLYFLTFTVHNWYYIFDRHNRFKILEDSFVHCQKHKGLKVYAFVFMLNHLHFIGAAPDLISVIRDMKTFLSKEMQKNIIATEPETIKLFETKDGYHFWQDNNYPELITSEEFLEQKTNYIHYNPVRKEYVHYPEDWRWSSVNKIPTSIAIESF</sequence>
<dbReference type="SMART" id="SM01321">
    <property type="entry name" value="Y1_Tnp"/>
    <property type="match status" value="1"/>
</dbReference>
<dbReference type="InterPro" id="IPR036515">
    <property type="entry name" value="Transposase_17_sf"/>
</dbReference>
<name>A0A1F6FXW0_9BACT</name>
<dbReference type="NCBIfam" id="NF047646">
    <property type="entry name" value="REP_Tyr_transpos"/>
    <property type="match status" value="1"/>
</dbReference>
<accession>A0A1F6FXW0</accession>
<dbReference type="EMBL" id="MFMZ01000035">
    <property type="protein sequence ID" value="OGG90698.1"/>
    <property type="molecule type" value="Genomic_DNA"/>
</dbReference>
<gene>
    <name evidence="2" type="ORF">A3H55_03220</name>
</gene>
<dbReference type="STRING" id="1798564.A3H55_03220"/>
<evidence type="ECO:0000313" key="2">
    <source>
        <dbReference type="EMBL" id="OGG90698.1"/>
    </source>
</evidence>
<dbReference type="GO" id="GO:0043565">
    <property type="term" value="F:sequence-specific DNA binding"/>
    <property type="evidence" value="ECO:0007669"/>
    <property type="project" value="TreeGrafter"/>
</dbReference>
<dbReference type="SUPFAM" id="SSF143422">
    <property type="entry name" value="Transposase IS200-like"/>
    <property type="match status" value="1"/>
</dbReference>
<organism evidence="2 3">
    <name type="scientific">Candidatus Kuenenbacteria bacterium RIFCSPLOWO2_02_FULL_42_16</name>
    <dbReference type="NCBI Taxonomy" id="1798564"/>
    <lineage>
        <taxon>Bacteria</taxon>
        <taxon>Candidatus Kueneniibacteriota</taxon>
    </lineage>
</organism>
<dbReference type="GO" id="GO:0006313">
    <property type="term" value="P:DNA transposition"/>
    <property type="evidence" value="ECO:0007669"/>
    <property type="project" value="InterPro"/>
</dbReference>
<dbReference type="AlphaFoldDB" id="A0A1F6FXW0"/>
<dbReference type="GO" id="GO:0004803">
    <property type="term" value="F:transposase activity"/>
    <property type="evidence" value="ECO:0007669"/>
    <property type="project" value="InterPro"/>
</dbReference>
<feature type="domain" description="Transposase IS200-like" evidence="1">
    <location>
        <begin position="10"/>
        <end position="135"/>
    </location>
</feature>
<dbReference type="InterPro" id="IPR002686">
    <property type="entry name" value="Transposase_17"/>
</dbReference>
<reference evidence="2 3" key="1">
    <citation type="journal article" date="2016" name="Nat. Commun.">
        <title>Thousands of microbial genomes shed light on interconnected biogeochemical processes in an aquifer system.</title>
        <authorList>
            <person name="Anantharaman K."/>
            <person name="Brown C.T."/>
            <person name="Hug L.A."/>
            <person name="Sharon I."/>
            <person name="Castelle C.J."/>
            <person name="Probst A.J."/>
            <person name="Thomas B.C."/>
            <person name="Singh A."/>
            <person name="Wilkins M.J."/>
            <person name="Karaoz U."/>
            <person name="Brodie E.L."/>
            <person name="Williams K.H."/>
            <person name="Hubbard S.S."/>
            <person name="Banfield J.F."/>
        </authorList>
    </citation>
    <scope>NUCLEOTIDE SEQUENCE [LARGE SCALE GENOMIC DNA]</scope>
</reference>
<evidence type="ECO:0000313" key="3">
    <source>
        <dbReference type="Proteomes" id="UP000177998"/>
    </source>
</evidence>
<dbReference type="InterPro" id="IPR052715">
    <property type="entry name" value="RAYT_transposase"/>
</dbReference>
<dbReference type="PANTHER" id="PTHR36966:SF1">
    <property type="entry name" value="REP-ASSOCIATED TYROSINE TRANSPOSASE"/>
    <property type="match status" value="1"/>
</dbReference>
<protein>
    <recommendedName>
        <fullName evidence="1">Transposase IS200-like domain-containing protein</fullName>
    </recommendedName>
</protein>
<evidence type="ECO:0000259" key="1">
    <source>
        <dbReference type="SMART" id="SM01321"/>
    </source>
</evidence>
<dbReference type="PANTHER" id="PTHR36966">
    <property type="entry name" value="REP-ASSOCIATED TYROSINE TRANSPOSASE"/>
    <property type="match status" value="1"/>
</dbReference>
<comment type="caution">
    <text evidence="2">The sequence shown here is derived from an EMBL/GenBank/DDBJ whole genome shotgun (WGS) entry which is preliminary data.</text>
</comment>
<dbReference type="Proteomes" id="UP000177998">
    <property type="component" value="Unassembled WGS sequence"/>
</dbReference>